<dbReference type="AlphaFoldDB" id="A0A6A1TMW2"/>
<dbReference type="Proteomes" id="UP000386575">
    <property type="component" value="Unassembled WGS sequence"/>
</dbReference>
<organism evidence="1 2">
    <name type="scientific">Neorhizobium galegae</name>
    <name type="common">Rhizobium galegae</name>
    <dbReference type="NCBI Taxonomy" id="399"/>
    <lineage>
        <taxon>Bacteria</taxon>
        <taxon>Pseudomonadati</taxon>
        <taxon>Pseudomonadota</taxon>
        <taxon>Alphaproteobacteria</taxon>
        <taxon>Hyphomicrobiales</taxon>
        <taxon>Rhizobiaceae</taxon>
        <taxon>Rhizobium/Agrobacterium group</taxon>
        <taxon>Neorhizobium</taxon>
    </lineage>
</organism>
<dbReference type="RefSeq" id="WP_151040629.1">
    <property type="nucleotide sequence ID" value="NZ_VZUL01000002.1"/>
</dbReference>
<protein>
    <submittedName>
        <fullName evidence="1">Uncharacterized protein</fullName>
    </submittedName>
</protein>
<reference evidence="1 2" key="1">
    <citation type="submission" date="2019-09" db="EMBL/GenBank/DDBJ databases">
        <title>Genome sequencing of Ng87 strain.</title>
        <authorList>
            <person name="Karasev E.S."/>
            <person name="Andronov E."/>
        </authorList>
    </citation>
    <scope>NUCLEOTIDE SEQUENCE [LARGE SCALE GENOMIC DNA]</scope>
    <source>
        <strain evidence="1 2">Ng87</strain>
    </source>
</reference>
<proteinExistence type="predicted"/>
<dbReference type="EMBL" id="VZUL01000002">
    <property type="protein sequence ID" value="KAB1085064.1"/>
    <property type="molecule type" value="Genomic_DNA"/>
</dbReference>
<evidence type="ECO:0000313" key="1">
    <source>
        <dbReference type="EMBL" id="KAB1085064.1"/>
    </source>
</evidence>
<gene>
    <name evidence="1" type="ORF">F4V91_00595</name>
</gene>
<comment type="caution">
    <text evidence="1">The sequence shown here is derived from an EMBL/GenBank/DDBJ whole genome shotgun (WGS) entry which is preliminary data.</text>
</comment>
<sequence length="78" mass="8763">MAQNEKQDRKPRENRPPAFIAWHVEEKGKNAYWTRIGAAWRHEKGEGLTLQLDLMPINGGKVILRAPKEDGNNEGAGA</sequence>
<name>A0A6A1TMW2_NEOGA</name>
<accession>A0A6A1TMW2</accession>
<evidence type="ECO:0000313" key="2">
    <source>
        <dbReference type="Proteomes" id="UP000386575"/>
    </source>
</evidence>